<reference evidence="3 4" key="1">
    <citation type="submission" date="2019-08" db="EMBL/GenBank/DDBJ databases">
        <title>Draft genome sequences of two oriental melons (Cucumis melo L. var makuwa).</title>
        <authorList>
            <person name="Kwon S.-Y."/>
        </authorList>
    </citation>
    <scope>NUCLEOTIDE SEQUENCE [LARGE SCALE GENOMIC DNA]</scope>
    <source>
        <strain evidence="4">cv. Chang Bougi</strain>
        <tissue evidence="3">Leaf</tissue>
    </source>
</reference>
<dbReference type="CDD" id="cd09272">
    <property type="entry name" value="RNase_HI_RT_Ty1"/>
    <property type="match status" value="1"/>
</dbReference>
<proteinExistence type="predicted"/>
<dbReference type="InterPro" id="IPR043502">
    <property type="entry name" value="DNA/RNA_pol_sf"/>
</dbReference>
<evidence type="ECO:0000259" key="2">
    <source>
        <dbReference type="Pfam" id="PF07727"/>
    </source>
</evidence>
<sequence>MNLLGSPYYTAVPCSHWTQLSKRYYLKKNVLASISPNILMLYCHKTRHILGNCSIKPPRPRSYPTKAKDFTKPGTFSVAAAASDNSTTPYFQISDLQSLLNQLTSSSSSALAVTPSNRWLLHSACCNHMTSNYSLMNTSSPAKSLPPIYPANGNCMNITHIGPGSAYGTDDWDGSQSALVQRSRPHTSQQNRSAERKYHHILDSVRAFLRSTSCPRNFGVKQLLHQSIRSTVLLLLFFKTSLDSKDYMVLLPTTLTLKSLVVHALFSYILMNTLNLNHMPVSVVSLAMAPNIKLAQSVPTSANSNQSSVSDYGPKPTPDTPPRRSTRASTDPLWQKAMNDELQALDKIHTWDYVDLPPGKRLIGCKWIYKIKTHSDDTIEHYKARFVAKGYLQEYIIDYEETFAHMARMTSIRSLLAVSAAKQWPFLQMDVKNAFLNGTLSEEVYMQPPPDTSPPPHEVCLLRRALYGLKQAPRTWFAIFSSTITQLGFSSSPHDTALFTRHTPQGIVLLLLYVDDMIITGNDPQAISDLQHYLSQYFEMKDLGSLNYFIGLEVSRRSYGFDTIRSQCSSNPYDGVPLEDGTLGHRLPFSFQSSLILSGYSYANWVGDPTNQRSTTGYCFYLGDSLISWRSKKQSVVSRSSTESEYCALADATTELLWFRWLLADMGVPQQGPTLLHCDNRSVIQIAHNDVFHERTKHIENGCHFIRHHLLSNTLLLQPVSTTGQPADIFTKALPSTCFNQLLTKLKLTDTLPP</sequence>
<feature type="domain" description="Reverse transcriptase Ty1/copia-type" evidence="2">
    <location>
        <begin position="349"/>
        <end position="560"/>
    </location>
</feature>
<dbReference type="InterPro" id="IPR013103">
    <property type="entry name" value="RVT_2"/>
</dbReference>
<dbReference type="SUPFAM" id="SSF56672">
    <property type="entry name" value="DNA/RNA polymerases"/>
    <property type="match status" value="1"/>
</dbReference>
<dbReference type="AlphaFoldDB" id="A0A5D3DTM1"/>
<feature type="compositionally biased region" description="Polar residues" evidence="1">
    <location>
        <begin position="299"/>
        <end position="310"/>
    </location>
</feature>
<gene>
    <name evidence="3" type="ORF">E5676_scaffold124G001120</name>
</gene>
<evidence type="ECO:0000313" key="3">
    <source>
        <dbReference type="EMBL" id="TYK26799.1"/>
    </source>
</evidence>
<feature type="region of interest" description="Disordered" evidence="1">
    <location>
        <begin position="299"/>
        <end position="332"/>
    </location>
</feature>
<evidence type="ECO:0000313" key="4">
    <source>
        <dbReference type="Proteomes" id="UP000321947"/>
    </source>
</evidence>
<dbReference type="PANTHER" id="PTHR11439:SF461">
    <property type="entry name" value="OS10G0432200 PROTEIN"/>
    <property type="match status" value="1"/>
</dbReference>
<dbReference type="PANTHER" id="PTHR11439">
    <property type="entry name" value="GAG-POL-RELATED RETROTRANSPOSON"/>
    <property type="match status" value="1"/>
</dbReference>
<protein>
    <submittedName>
        <fullName evidence="3">Putative mitochondrial protein</fullName>
    </submittedName>
</protein>
<name>A0A5D3DTM1_CUCMM</name>
<dbReference type="Proteomes" id="UP000321947">
    <property type="component" value="Unassembled WGS sequence"/>
</dbReference>
<comment type="caution">
    <text evidence="3">The sequence shown here is derived from an EMBL/GenBank/DDBJ whole genome shotgun (WGS) entry which is preliminary data.</text>
</comment>
<dbReference type="Pfam" id="PF07727">
    <property type="entry name" value="RVT_2"/>
    <property type="match status" value="1"/>
</dbReference>
<evidence type="ECO:0000256" key="1">
    <source>
        <dbReference type="SAM" id="MobiDB-lite"/>
    </source>
</evidence>
<dbReference type="EMBL" id="SSTD01003357">
    <property type="protein sequence ID" value="TYK26799.1"/>
    <property type="molecule type" value="Genomic_DNA"/>
</dbReference>
<organism evidence="3 4">
    <name type="scientific">Cucumis melo var. makuwa</name>
    <name type="common">Oriental melon</name>
    <dbReference type="NCBI Taxonomy" id="1194695"/>
    <lineage>
        <taxon>Eukaryota</taxon>
        <taxon>Viridiplantae</taxon>
        <taxon>Streptophyta</taxon>
        <taxon>Embryophyta</taxon>
        <taxon>Tracheophyta</taxon>
        <taxon>Spermatophyta</taxon>
        <taxon>Magnoliopsida</taxon>
        <taxon>eudicotyledons</taxon>
        <taxon>Gunneridae</taxon>
        <taxon>Pentapetalae</taxon>
        <taxon>rosids</taxon>
        <taxon>fabids</taxon>
        <taxon>Cucurbitales</taxon>
        <taxon>Cucurbitaceae</taxon>
        <taxon>Benincaseae</taxon>
        <taxon>Cucumis</taxon>
    </lineage>
</organism>
<accession>A0A5D3DTM1</accession>